<dbReference type="Pfam" id="PF08811">
    <property type="entry name" value="DUF1800"/>
    <property type="match status" value="1"/>
</dbReference>
<evidence type="ECO:0000313" key="1">
    <source>
        <dbReference type="EMBL" id="MDX5930354.1"/>
    </source>
</evidence>
<dbReference type="InterPro" id="IPR014917">
    <property type="entry name" value="DUF1800"/>
</dbReference>
<dbReference type="EMBL" id="JAWXYB010000018">
    <property type="protein sequence ID" value="MDX5930354.1"/>
    <property type="molecule type" value="Genomic_DNA"/>
</dbReference>
<dbReference type="AlphaFoldDB" id="A0AAW9DMQ3"/>
<name>A0AAW9DMQ3_ACIAO</name>
<reference evidence="1 2" key="1">
    <citation type="submission" date="2023-11" db="EMBL/GenBank/DDBJ databases">
        <title>MicrobeMod: A computational toolkit for identifying prokaryotic methylation and restriction-modification with nanopore sequencing.</title>
        <authorList>
            <person name="Crits-Christoph A."/>
            <person name="Kang S.C."/>
            <person name="Lee H."/>
            <person name="Ostrov N."/>
        </authorList>
    </citation>
    <scope>NUCLEOTIDE SEQUENCE [LARGE SCALE GENOMIC DNA]</scope>
    <source>
        <strain evidence="1 2">DSMZ 700</strain>
    </source>
</reference>
<protein>
    <submittedName>
        <fullName evidence="1">DUF1800 domain-containing protein</fullName>
    </submittedName>
</protein>
<sequence>MDSDLTHAMIRFGFGPLTGTVPATASARDWLRNQLRGPDPFLADPRSAGLPSGADALAARRDDVLTRKRILATGKPLKGNFKPVSRAMFLRDAQAQVDWALSTKAPFRERLVWFWANHFTTSIQQGGVAPLVGPFMREAIRPHVTGNFTTMVLAAERHPAMLLYLANAFSVGPGSRAGIRTHRGLNENLGRECMELHTVSLRAHYTQADVTNMAKLLTGWSIDPKAQPTGFKFRPMAHEPGSQIVLGRRFPPGEAGGIEALRFLSTHPTTYRALAHKLAWHFIADYPPQSAVDHLADVLTGTGGDLGATSIALISLKAAWTPLTKIKTPFDYVVSLARASGMAQPPVGLMLGSLRKLGQPLWAAPLPNGWSDHGSDWTGSDAVLARVDFAYTIAGRHDGAAPMDVAQSALGPLLQPATATAIATAGSPREALAMLFAAPEFQRR</sequence>
<comment type="caution">
    <text evidence="1">The sequence shown here is derived from an EMBL/GenBank/DDBJ whole genome shotgun (WGS) entry which is preliminary data.</text>
</comment>
<organism evidence="1 2">
    <name type="scientific">Acidiphilium acidophilum</name>
    <name type="common">Thiobacillus acidophilus</name>
    <dbReference type="NCBI Taxonomy" id="76588"/>
    <lineage>
        <taxon>Bacteria</taxon>
        <taxon>Pseudomonadati</taxon>
        <taxon>Pseudomonadota</taxon>
        <taxon>Alphaproteobacteria</taxon>
        <taxon>Acetobacterales</taxon>
        <taxon>Acidocellaceae</taxon>
        <taxon>Acidiphilium</taxon>
    </lineage>
</organism>
<dbReference type="Proteomes" id="UP001279553">
    <property type="component" value="Unassembled WGS sequence"/>
</dbReference>
<keyword evidence="2" id="KW-1185">Reference proteome</keyword>
<proteinExistence type="predicted"/>
<accession>A0AAW9DMQ3</accession>
<evidence type="ECO:0000313" key="2">
    <source>
        <dbReference type="Proteomes" id="UP001279553"/>
    </source>
</evidence>
<gene>
    <name evidence="1" type="ORF">SIL87_06215</name>
</gene>
<dbReference type="RefSeq" id="WP_319613306.1">
    <property type="nucleotide sequence ID" value="NZ_JAWXYB010000018.1"/>
</dbReference>